<organism evidence="1 2">
    <name type="scientific">Ixodes persulcatus</name>
    <name type="common">Taiga tick</name>
    <dbReference type="NCBI Taxonomy" id="34615"/>
    <lineage>
        <taxon>Eukaryota</taxon>
        <taxon>Metazoa</taxon>
        <taxon>Ecdysozoa</taxon>
        <taxon>Arthropoda</taxon>
        <taxon>Chelicerata</taxon>
        <taxon>Arachnida</taxon>
        <taxon>Acari</taxon>
        <taxon>Parasitiformes</taxon>
        <taxon>Ixodida</taxon>
        <taxon>Ixodoidea</taxon>
        <taxon>Ixodidae</taxon>
        <taxon>Ixodinae</taxon>
        <taxon>Ixodes</taxon>
    </lineage>
</organism>
<accession>A0AC60QZ13</accession>
<gene>
    <name evidence="1" type="ORF">HPB47_014269</name>
</gene>
<sequence>MCAAENHHRTTDVFAMTWLRVPRDIPPTAGEKARAEKERKKVEEDELPGTQDSARSAISTVATTEDSKTQPEREASRMRAEAEERALQLRIRLQEASNVQERSAAVSSPDSEWKTLLQVPDPPASGTMNDEKPKHHASNSILAGASFTGQSRKAPTVDIGSMQVTTKKPVLAERVLGAVQWFNVKDGYGFINRNDTREDIFVHQTAITRRNPQKFMRSLYEGEAVEFDVVVAEKGREAASVTGPDGEPVPGTPYAADSGRFRGRWFPRRSQRRPMPNPRRCVQDSDDFHDVVLAPDSPQPQPPPQRWLQPRRPFLRRYYRRSRGMTRRSLPTADMRPQFQFEEEDEFEDTRVQRRPHRRSYGRYLRRRGVRSRSDPEGFDFEQEPRNAPGSRRKPRPRSRSASPSRASAGRDQELSSGRSSAESVRSAPKKDEKKKSSMRPQREWLIPSIPWRRKKFARKSPRRRPRSRLAICEGSDLAAAEWSIPRF</sequence>
<evidence type="ECO:0000313" key="2">
    <source>
        <dbReference type="Proteomes" id="UP000805193"/>
    </source>
</evidence>
<dbReference type="EMBL" id="JABSTQ010002612">
    <property type="protein sequence ID" value="KAG0444023.1"/>
    <property type="molecule type" value="Genomic_DNA"/>
</dbReference>
<evidence type="ECO:0000313" key="1">
    <source>
        <dbReference type="EMBL" id="KAG0444023.1"/>
    </source>
</evidence>
<keyword evidence="2" id="KW-1185">Reference proteome</keyword>
<protein>
    <submittedName>
        <fullName evidence="1">Uncharacterized protein</fullName>
    </submittedName>
</protein>
<reference evidence="1 2" key="1">
    <citation type="journal article" date="2020" name="Cell">
        <title>Large-Scale Comparative Analyses of Tick Genomes Elucidate Their Genetic Diversity and Vector Capacities.</title>
        <authorList>
            <consortium name="Tick Genome and Microbiome Consortium (TIGMIC)"/>
            <person name="Jia N."/>
            <person name="Wang J."/>
            <person name="Shi W."/>
            <person name="Du L."/>
            <person name="Sun Y."/>
            <person name="Zhan W."/>
            <person name="Jiang J.F."/>
            <person name="Wang Q."/>
            <person name="Zhang B."/>
            <person name="Ji P."/>
            <person name="Bell-Sakyi L."/>
            <person name="Cui X.M."/>
            <person name="Yuan T.T."/>
            <person name="Jiang B.G."/>
            <person name="Yang W.F."/>
            <person name="Lam T.T."/>
            <person name="Chang Q.C."/>
            <person name="Ding S.J."/>
            <person name="Wang X.J."/>
            <person name="Zhu J.G."/>
            <person name="Ruan X.D."/>
            <person name="Zhao L."/>
            <person name="Wei J.T."/>
            <person name="Ye R.Z."/>
            <person name="Que T.C."/>
            <person name="Du C.H."/>
            <person name="Zhou Y.H."/>
            <person name="Cheng J.X."/>
            <person name="Dai P.F."/>
            <person name="Guo W.B."/>
            <person name="Han X.H."/>
            <person name="Huang E.J."/>
            <person name="Li L.F."/>
            <person name="Wei W."/>
            <person name="Gao Y.C."/>
            <person name="Liu J.Z."/>
            <person name="Shao H.Z."/>
            <person name="Wang X."/>
            <person name="Wang C.C."/>
            <person name="Yang T.C."/>
            <person name="Huo Q.B."/>
            <person name="Li W."/>
            <person name="Chen H.Y."/>
            <person name="Chen S.E."/>
            <person name="Zhou L.G."/>
            <person name="Ni X.B."/>
            <person name="Tian J.H."/>
            <person name="Sheng Y."/>
            <person name="Liu T."/>
            <person name="Pan Y.S."/>
            <person name="Xia L.Y."/>
            <person name="Li J."/>
            <person name="Zhao F."/>
            <person name="Cao W.C."/>
        </authorList>
    </citation>
    <scope>NUCLEOTIDE SEQUENCE [LARGE SCALE GENOMIC DNA]</scope>
    <source>
        <strain evidence="1">Iper-2018</strain>
    </source>
</reference>
<dbReference type="Proteomes" id="UP000805193">
    <property type="component" value="Unassembled WGS sequence"/>
</dbReference>
<comment type="caution">
    <text evidence="1">The sequence shown here is derived from an EMBL/GenBank/DDBJ whole genome shotgun (WGS) entry which is preliminary data.</text>
</comment>
<name>A0AC60QZ13_IXOPE</name>
<proteinExistence type="predicted"/>